<dbReference type="EMBL" id="JZWV01001017">
    <property type="protein sequence ID" value="KJY25860.1"/>
    <property type="molecule type" value="Genomic_DNA"/>
</dbReference>
<dbReference type="InterPro" id="IPR009327">
    <property type="entry name" value="Cupin_DUF985"/>
</dbReference>
<keyword evidence="3" id="KW-1185">Reference proteome</keyword>
<dbReference type="PATRIC" id="fig|68223.7.peg.2771"/>
<evidence type="ECO:0000259" key="1">
    <source>
        <dbReference type="Pfam" id="PF06172"/>
    </source>
</evidence>
<gene>
    <name evidence="2" type="ORF">VR44_31405</name>
</gene>
<dbReference type="InterPro" id="IPR011051">
    <property type="entry name" value="RmlC_Cupin_sf"/>
</dbReference>
<dbReference type="Gene3D" id="2.60.120.10">
    <property type="entry name" value="Jelly Rolls"/>
    <property type="match status" value="1"/>
</dbReference>
<reference evidence="2 3" key="1">
    <citation type="submission" date="2015-02" db="EMBL/GenBank/DDBJ databases">
        <authorList>
            <person name="Ju K.-S."/>
            <person name="Doroghazi J.R."/>
            <person name="Metcalf W."/>
        </authorList>
    </citation>
    <scope>NUCLEOTIDE SEQUENCE [LARGE SCALE GENOMIC DNA]</scope>
    <source>
        <strain evidence="2 3">NRRL ISP-5550</strain>
    </source>
</reference>
<organism evidence="2 3">
    <name type="scientific">Streptomyces katrae</name>
    <dbReference type="NCBI Taxonomy" id="68223"/>
    <lineage>
        <taxon>Bacteria</taxon>
        <taxon>Bacillati</taxon>
        <taxon>Actinomycetota</taxon>
        <taxon>Actinomycetes</taxon>
        <taxon>Kitasatosporales</taxon>
        <taxon>Streptomycetaceae</taxon>
        <taxon>Streptomyces</taxon>
    </lineage>
</organism>
<proteinExistence type="predicted"/>
<dbReference type="PANTHER" id="PTHR33387:SF3">
    <property type="entry name" value="DUF985 DOMAIN-CONTAINING PROTEIN"/>
    <property type="match status" value="1"/>
</dbReference>
<dbReference type="InterPro" id="IPR039935">
    <property type="entry name" value="YML079W-like"/>
</dbReference>
<evidence type="ECO:0000313" key="2">
    <source>
        <dbReference type="EMBL" id="KJY25860.1"/>
    </source>
</evidence>
<dbReference type="STRING" id="68223.GCA_002028425_00345"/>
<comment type="caution">
    <text evidence="2">The sequence shown here is derived from an EMBL/GenBank/DDBJ whole genome shotgun (WGS) entry which is preliminary data.</text>
</comment>
<dbReference type="Proteomes" id="UP000033551">
    <property type="component" value="Unassembled WGS sequence"/>
</dbReference>
<dbReference type="InterPro" id="IPR014710">
    <property type="entry name" value="RmlC-like_jellyroll"/>
</dbReference>
<name>A0A0F4IV01_9ACTN</name>
<dbReference type="PANTHER" id="PTHR33387">
    <property type="entry name" value="RMLC-LIKE JELLY ROLL FOLD PROTEIN"/>
    <property type="match status" value="1"/>
</dbReference>
<protein>
    <submittedName>
        <fullName evidence="2">Cupin</fullName>
    </submittedName>
</protein>
<dbReference type="RefSeq" id="WP_045951015.1">
    <property type="nucleotide sequence ID" value="NZ_JZWV01001017.1"/>
</dbReference>
<dbReference type="SUPFAM" id="SSF51182">
    <property type="entry name" value="RmlC-like cupins"/>
    <property type="match status" value="1"/>
</dbReference>
<dbReference type="AlphaFoldDB" id="A0A0F4IV01"/>
<dbReference type="CDD" id="cd06121">
    <property type="entry name" value="cupin_YML079wp"/>
    <property type="match status" value="1"/>
</dbReference>
<dbReference type="Pfam" id="PF06172">
    <property type="entry name" value="Cupin_5"/>
    <property type="match status" value="1"/>
</dbReference>
<sequence length="171" mass="18866">MPTAQECIAARGLEPHVEGGYFRRTFQADHRPPTTTPAGDRFTLTSIHYLLTHWSPVGHWHLNRSDILHFHHHGDPITYHLLHPDGRYETAVLGQDAGRGEVLTLAVPGGVWKASHLTAGDHGLISEAVAPGFDFADMTLGRPDELVALFPDHEDLVRRYCRPEGPDSSAG</sequence>
<evidence type="ECO:0000313" key="3">
    <source>
        <dbReference type="Proteomes" id="UP000033551"/>
    </source>
</evidence>
<feature type="domain" description="DUF985" evidence="1">
    <location>
        <begin position="5"/>
        <end position="140"/>
    </location>
</feature>
<accession>A0A0F4IV01</accession>